<sequence>ALDEIKIDNQLGEMYSVRKATEYLWLKSLFLDQHTTPLTTGIIQEGSDITFK</sequence>
<keyword evidence="2" id="KW-1185">Reference proteome</keyword>
<protein>
    <submittedName>
        <fullName evidence="1">4763_t:CDS:1</fullName>
    </submittedName>
</protein>
<feature type="non-terminal residue" evidence="1">
    <location>
        <position position="1"/>
    </location>
</feature>
<evidence type="ECO:0000313" key="1">
    <source>
        <dbReference type="EMBL" id="CAG8540970.1"/>
    </source>
</evidence>
<evidence type="ECO:0000313" key="2">
    <source>
        <dbReference type="Proteomes" id="UP000789860"/>
    </source>
</evidence>
<comment type="caution">
    <text evidence="1">The sequence shown here is derived from an EMBL/GenBank/DDBJ whole genome shotgun (WGS) entry which is preliminary data.</text>
</comment>
<dbReference type="EMBL" id="CAJVPM010007002">
    <property type="protein sequence ID" value="CAG8540970.1"/>
    <property type="molecule type" value="Genomic_DNA"/>
</dbReference>
<organism evidence="1 2">
    <name type="scientific">Scutellospora calospora</name>
    <dbReference type="NCBI Taxonomy" id="85575"/>
    <lineage>
        <taxon>Eukaryota</taxon>
        <taxon>Fungi</taxon>
        <taxon>Fungi incertae sedis</taxon>
        <taxon>Mucoromycota</taxon>
        <taxon>Glomeromycotina</taxon>
        <taxon>Glomeromycetes</taxon>
        <taxon>Diversisporales</taxon>
        <taxon>Gigasporaceae</taxon>
        <taxon>Scutellospora</taxon>
    </lineage>
</organism>
<accession>A0ACA9LPJ0</accession>
<name>A0ACA9LPJ0_9GLOM</name>
<proteinExistence type="predicted"/>
<reference evidence="1" key="1">
    <citation type="submission" date="2021-06" db="EMBL/GenBank/DDBJ databases">
        <authorList>
            <person name="Kallberg Y."/>
            <person name="Tangrot J."/>
            <person name="Rosling A."/>
        </authorList>
    </citation>
    <scope>NUCLEOTIDE SEQUENCE</scope>
    <source>
        <strain evidence="1">AU212A</strain>
    </source>
</reference>
<gene>
    <name evidence="1" type="ORF">SCALOS_LOCUS4842</name>
</gene>
<dbReference type="Proteomes" id="UP000789860">
    <property type="component" value="Unassembled WGS sequence"/>
</dbReference>